<dbReference type="AlphaFoldDB" id="A0A135I742"/>
<feature type="transmembrane region" description="Helical" evidence="1">
    <location>
        <begin position="75"/>
        <end position="93"/>
    </location>
</feature>
<keyword evidence="3" id="KW-1185">Reference proteome</keyword>
<feature type="transmembrane region" description="Helical" evidence="1">
    <location>
        <begin position="12"/>
        <end position="33"/>
    </location>
</feature>
<protein>
    <recommendedName>
        <fullName evidence="4">Copper resistance protein</fullName>
    </recommendedName>
</protein>
<reference evidence="2 3" key="1">
    <citation type="submission" date="2015-11" db="EMBL/GenBank/DDBJ databases">
        <title>Genomic Taxonomy of the Vibrionaceae.</title>
        <authorList>
            <person name="Gomez-Gil B."/>
            <person name="Enciso-Ibarra J."/>
        </authorList>
    </citation>
    <scope>NUCLEOTIDE SEQUENCE [LARGE SCALE GENOMIC DNA]</scope>
    <source>
        <strain evidence="2 3">CAIM 912</strain>
    </source>
</reference>
<dbReference type="RefSeq" id="WP_067415808.1">
    <property type="nucleotide sequence ID" value="NZ_LNTY01000034.1"/>
</dbReference>
<dbReference type="STRING" id="294935.ATN88_00485"/>
<comment type="caution">
    <text evidence="2">The sequence shown here is derived from an EMBL/GenBank/DDBJ whole genome shotgun (WGS) entry which is preliminary data.</text>
</comment>
<dbReference type="EMBL" id="LNTY01000034">
    <property type="protein sequence ID" value="KXF81265.1"/>
    <property type="molecule type" value="Genomic_DNA"/>
</dbReference>
<evidence type="ECO:0000313" key="3">
    <source>
        <dbReference type="Proteomes" id="UP000070529"/>
    </source>
</evidence>
<sequence length="124" mass="14186">MKPETTTKAHAQWALTLVWWVVFVCLSQNAGLFQTCSLKSSPVASQVTQQTDQASNENHENCALSEKLLSASKDHWENITLSLFVFVFLFIGWQSAQKHFLGFIPSEPILPPYRRHLTFCVFRE</sequence>
<dbReference type="OrthoDB" id="5902101at2"/>
<dbReference type="Proteomes" id="UP000070529">
    <property type="component" value="Unassembled WGS sequence"/>
</dbReference>
<gene>
    <name evidence="2" type="ORF">ATN88_00485</name>
</gene>
<accession>A0A135I742</accession>
<evidence type="ECO:0000313" key="2">
    <source>
        <dbReference type="EMBL" id="KXF81265.1"/>
    </source>
</evidence>
<name>A0A135I742_9GAMM</name>
<organism evidence="2 3">
    <name type="scientific">Enterovibrio coralii</name>
    <dbReference type="NCBI Taxonomy" id="294935"/>
    <lineage>
        <taxon>Bacteria</taxon>
        <taxon>Pseudomonadati</taxon>
        <taxon>Pseudomonadota</taxon>
        <taxon>Gammaproteobacteria</taxon>
        <taxon>Vibrionales</taxon>
        <taxon>Vibrionaceae</taxon>
        <taxon>Enterovibrio</taxon>
    </lineage>
</organism>
<proteinExistence type="predicted"/>
<keyword evidence="1" id="KW-0472">Membrane</keyword>
<keyword evidence="1" id="KW-0812">Transmembrane</keyword>
<evidence type="ECO:0000256" key="1">
    <source>
        <dbReference type="SAM" id="Phobius"/>
    </source>
</evidence>
<evidence type="ECO:0008006" key="4">
    <source>
        <dbReference type="Google" id="ProtNLM"/>
    </source>
</evidence>
<keyword evidence="1" id="KW-1133">Transmembrane helix</keyword>